<dbReference type="InterPro" id="IPR050239">
    <property type="entry name" value="Sigma-70_RNA_pol_init_factors"/>
</dbReference>
<dbReference type="InterPro" id="IPR014284">
    <property type="entry name" value="RNA_pol_sigma-70_dom"/>
</dbReference>
<evidence type="ECO:0000256" key="1">
    <source>
        <dbReference type="ARBA" id="ARBA00023015"/>
    </source>
</evidence>
<feature type="domain" description="RNA polymerase sigma-70" evidence="5">
    <location>
        <begin position="88"/>
        <end position="101"/>
    </location>
</feature>
<sequence length="301" mass="35351">MELYDTNLFYDESEEEKEFDISEEIDIVDLYLKQAGEFSLLSSDEERELIKKAKDGDREARQRLIESNLRLVISIAKKYASSPEQLMDLIQEGNIGLLKAVEKFDPAKGVKFSTYAVWWIRQTVTRAVQNSSKTVRLPVHVEEKITKFYKTREKLSQELGYDPNIEEIAADMGIQPEKAEELYSLSVFSVSLDMPVDDDETTLLGDLVPHPHPENPEEKLEEENLRDLLRKALDRLPEREREVLTIRFDLNDTYGYKPSLRKTAEKFNLSRERIRQLEKRALNRLRRYKEIQEIKKQFFLT</sequence>
<keyword evidence="4" id="KW-0804">Transcription</keyword>
<dbReference type="Pfam" id="PF00140">
    <property type="entry name" value="Sigma70_r1_2"/>
    <property type="match status" value="1"/>
</dbReference>
<dbReference type="RefSeq" id="WP_074592440.1">
    <property type="nucleotide sequence ID" value="NZ_FNBS01000019.1"/>
</dbReference>
<dbReference type="AlphaFoldDB" id="A0A1G7MW54"/>
<dbReference type="NCBIfam" id="TIGR02937">
    <property type="entry name" value="sigma70-ECF"/>
    <property type="match status" value="1"/>
</dbReference>
<dbReference type="GO" id="GO:0003677">
    <property type="term" value="F:DNA binding"/>
    <property type="evidence" value="ECO:0007669"/>
    <property type="project" value="UniProtKB-KW"/>
</dbReference>
<dbReference type="SUPFAM" id="SSF88659">
    <property type="entry name" value="Sigma3 and sigma4 domains of RNA polymerase sigma factors"/>
    <property type="match status" value="2"/>
</dbReference>
<dbReference type="Proteomes" id="UP000183404">
    <property type="component" value="Unassembled WGS sequence"/>
</dbReference>
<keyword evidence="2" id="KW-0731">Sigma factor</keyword>
<evidence type="ECO:0000256" key="3">
    <source>
        <dbReference type="ARBA" id="ARBA00023125"/>
    </source>
</evidence>
<evidence type="ECO:0000313" key="6">
    <source>
        <dbReference type="EMBL" id="SDF65280.1"/>
    </source>
</evidence>
<keyword evidence="1" id="KW-0805">Transcription regulation</keyword>
<dbReference type="GO" id="GO:0016987">
    <property type="term" value="F:sigma factor activity"/>
    <property type="evidence" value="ECO:0007669"/>
    <property type="project" value="UniProtKB-KW"/>
</dbReference>
<dbReference type="EMBL" id="FNBS01000019">
    <property type="protein sequence ID" value="SDF65280.1"/>
    <property type="molecule type" value="Genomic_DNA"/>
</dbReference>
<dbReference type="CDD" id="cd06171">
    <property type="entry name" value="Sigma70_r4"/>
    <property type="match status" value="1"/>
</dbReference>
<dbReference type="Gene3D" id="1.10.10.10">
    <property type="entry name" value="Winged helix-like DNA-binding domain superfamily/Winged helix DNA-binding domain"/>
    <property type="match status" value="2"/>
</dbReference>
<evidence type="ECO:0000259" key="5">
    <source>
        <dbReference type="PROSITE" id="PS00715"/>
    </source>
</evidence>
<dbReference type="InterPro" id="IPR013325">
    <property type="entry name" value="RNA_pol_sigma_r2"/>
</dbReference>
<dbReference type="Gene3D" id="1.10.601.10">
    <property type="entry name" value="RNA Polymerase Primary Sigma Factor"/>
    <property type="match status" value="1"/>
</dbReference>
<dbReference type="PRINTS" id="PR00046">
    <property type="entry name" value="SIGMA70FCT"/>
</dbReference>
<evidence type="ECO:0000313" key="7">
    <source>
        <dbReference type="Proteomes" id="UP000183404"/>
    </source>
</evidence>
<dbReference type="InterPro" id="IPR007624">
    <property type="entry name" value="RNA_pol_sigma70_r3"/>
</dbReference>
<evidence type="ECO:0000256" key="4">
    <source>
        <dbReference type="ARBA" id="ARBA00023163"/>
    </source>
</evidence>
<dbReference type="Pfam" id="PF04542">
    <property type="entry name" value="Sigma70_r2"/>
    <property type="match status" value="1"/>
</dbReference>
<dbReference type="Pfam" id="PF04539">
    <property type="entry name" value="Sigma70_r3"/>
    <property type="match status" value="1"/>
</dbReference>
<organism evidence="6 7">
    <name type="scientific">Thermoanaerobacter thermohydrosulfuricus</name>
    <name type="common">Clostridium thermohydrosulfuricum</name>
    <dbReference type="NCBI Taxonomy" id="1516"/>
    <lineage>
        <taxon>Bacteria</taxon>
        <taxon>Bacillati</taxon>
        <taxon>Bacillota</taxon>
        <taxon>Clostridia</taxon>
        <taxon>Thermoanaerobacterales</taxon>
        <taxon>Thermoanaerobacteraceae</taxon>
        <taxon>Thermoanaerobacter</taxon>
    </lineage>
</organism>
<accession>A0A1G7MW54</accession>
<dbReference type="Pfam" id="PF04545">
    <property type="entry name" value="Sigma70_r4"/>
    <property type="match status" value="1"/>
</dbReference>
<dbReference type="PROSITE" id="PS00715">
    <property type="entry name" value="SIGMA70_1"/>
    <property type="match status" value="1"/>
</dbReference>
<gene>
    <name evidence="6" type="ORF">SAMN04244560_01025</name>
</gene>
<dbReference type="SUPFAM" id="SSF88946">
    <property type="entry name" value="Sigma2 domain of RNA polymerase sigma factors"/>
    <property type="match status" value="1"/>
</dbReference>
<dbReference type="InterPro" id="IPR036388">
    <property type="entry name" value="WH-like_DNA-bd_sf"/>
</dbReference>
<dbReference type="PANTHER" id="PTHR30603:SF47">
    <property type="entry name" value="RNA POLYMERASE SIGMA FACTOR SIGD, CHLOROPLASTIC"/>
    <property type="match status" value="1"/>
</dbReference>
<dbReference type="InterPro" id="IPR007627">
    <property type="entry name" value="RNA_pol_sigma70_r2"/>
</dbReference>
<dbReference type="PIRSF" id="PIRSF000770">
    <property type="entry name" value="RNA_pol_sigma-SigE/K"/>
    <property type="match status" value="1"/>
</dbReference>
<proteinExistence type="predicted"/>
<evidence type="ECO:0000256" key="2">
    <source>
        <dbReference type="ARBA" id="ARBA00023082"/>
    </source>
</evidence>
<reference evidence="6 7" key="1">
    <citation type="submission" date="2016-10" db="EMBL/GenBank/DDBJ databases">
        <authorList>
            <person name="de Groot N.N."/>
        </authorList>
    </citation>
    <scope>NUCLEOTIDE SEQUENCE [LARGE SCALE GENOMIC DNA]</scope>
    <source>
        <strain evidence="6 7">DSM 569</strain>
    </source>
</reference>
<dbReference type="GO" id="GO:0006352">
    <property type="term" value="P:DNA-templated transcription initiation"/>
    <property type="evidence" value="ECO:0007669"/>
    <property type="project" value="InterPro"/>
</dbReference>
<name>A0A1G7MW54_THETY</name>
<dbReference type="InterPro" id="IPR009042">
    <property type="entry name" value="RNA_pol_sigma70_r1_2"/>
</dbReference>
<dbReference type="InterPro" id="IPR000943">
    <property type="entry name" value="RNA_pol_sigma70"/>
</dbReference>
<keyword evidence="3" id="KW-0238">DNA-binding</keyword>
<dbReference type="PANTHER" id="PTHR30603">
    <property type="entry name" value="RNA POLYMERASE SIGMA FACTOR RPO"/>
    <property type="match status" value="1"/>
</dbReference>
<dbReference type="InterPro" id="IPR013324">
    <property type="entry name" value="RNA_pol_sigma_r3/r4-like"/>
</dbReference>
<dbReference type="InterPro" id="IPR007630">
    <property type="entry name" value="RNA_pol_sigma70_r4"/>
</dbReference>
<protein>
    <submittedName>
        <fullName evidence="6">RNA polymerase primary sigma factor</fullName>
    </submittedName>
</protein>